<organism evidence="2 3">
    <name type="scientific">Anaerobacillus arseniciselenatis</name>
    <dbReference type="NCBI Taxonomy" id="85682"/>
    <lineage>
        <taxon>Bacteria</taxon>
        <taxon>Bacillati</taxon>
        <taxon>Bacillota</taxon>
        <taxon>Bacilli</taxon>
        <taxon>Bacillales</taxon>
        <taxon>Bacillaceae</taxon>
        <taxon>Anaerobacillus</taxon>
    </lineage>
</organism>
<dbReference type="RefSeq" id="WP_071313144.1">
    <property type="nucleotide sequence ID" value="NZ_MLQQ01000018.1"/>
</dbReference>
<name>A0A1S2LMB9_9BACI</name>
<dbReference type="InterPro" id="IPR051922">
    <property type="entry name" value="Bact_Sporulation_Assoc"/>
</dbReference>
<feature type="domain" description="Sporulation stage II protein D amidase enhancer LytB N-terminal" evidence="1">
    <location>
        <begin position="119"/>
        <end position="192"/>
    </location>
</feature>
<dbReference type="EMBL" id="MLQQ01000018">
    <property type="protein sequence ID" value="OIJ12837.1"/>
    <property type="molecule type" value="Genomic_DNA"/>
</dbReference>
<sequence length="411" mass="47124">MRYLLIIFILFLSFLFPNGVIADEMVTVKLVNYIGDTNELDLALKGEFYTLDPALSLKEGVNYQLKVNDGSIRIEGEEKTFHINESFALIPKTYDENHVIYINDRPYLGSVEFQIEDGKNVRPVNQLFLEDYLKGVVPFEVYPSWELETLKAQTLAARTYAVTHMKKNMDDTIRFQVYGKAVDETKGEVITYKDRPIDAFYSASNGGMTESNKNVWGGNALSYFPIKKDPYDPTHPWEFTLNRSQIVLDEINWDDHNWWDEIEEVDTEITAAMKNWLYNKGYSSDIKILSVTDFEITPKQLSSERTEEGALTVEFLQRLLDGTVLYEVINFENGNVNRIRPLIGGNVFKSYLIDSFTENGEAYIVKGRGFGHGVGMSQWGAQMMAEQGKSYEEILQFYYPGTKIKNVTNSN</sequence>
<gene>
    <name evidence="2" type="ORF">BKP35_09710</name>
</gene>
<keyword evidence="3" id="KW-1185">Reference proteome</keyword>
<dbReference type="GO" id="GO:0030435">
    <property type="term" value="P:sporulation resulting in formation of a cellular spore"/>
    <property type="evidence" value="ECO:0007669"/>
    <property type="project" value="InterPro"/>
</dbReference>
<dbReference type="Pfam" id="PF08486">
    <property type="entry name" value="SpoIID"/>
    <property type="match status" value="1"/>
</dbReference>
<dbReference type="InterPro" id="IPR013693">
    <property type="entry name" value="SpoIID/LytB_N"/>
</dbReference>
<evidence type="ECO:0000313" key="3">
    <source>
        <dbReference type="Proteomes" id="UP000180098"/>
    </source>
</evidence>
<dbReference type="InterPro" id="IPR013486">
    <property type="entry name" value="SpoIID/LytB"/>
</dbReference>
<dbReference type="GO" id="GO:0030288">
    <property type="term" value="C:outer membrane-bounded periplasmic space"/>
    <property type="evidence" value="ECO:0007669"/>
    <property type="project" value="TreeGrafter"/>
</dbReference>
<reference evidence="2 3" key="1">
    <citation type="submission" date="2016-10" db="EMBL/GenBank/DDBJ databases">
        <title>Draft genome sequences of four alkaliphilic bacteria belonging to the Anaerobacillus genus.</title>
        <authorList>
            <person name="Bassil N.M."/>
            <person name="Lloyd J.R."/>
        </authorList>
    </citation>
    <scope>NUCLEOTIDE SEQUENCE [LARGE SCALE GENOMIC DNA]</scope>
    <source>
        <strain evidence="2 3">DSM 15340</strain>
    </source>
</reference>
<proteinExistence type="predicted"/>
<dbReference type="AlphaFoldDB" id="A0A1S2LMB9"/>
<dbReference type="NCBIfam" id="TIGR02669">
    <property type="entry name" value="SpoIID_LytB"/>
    <property type="match status" value="1"/>
</dbReference>
<dbReference type="PANTHER" id="PTHR30032">
    <property type="entry name" value="N-ACETYLMURAMOYL-L-ALANINE AMIDASE-RELATED"/>
    <property type="match status" value="1"/>
</dbReference>
<accession>A0A1S2LMB9</accession>
<dbReference type="PANTHER" id="PTHR30032:SF4">
    <property type="entry name" value="AMIDASE ENHANCER"/>
    <property type="match status" value="1"/>
</dbReference>
<dbReference type="Proteomes" id="UP000180098">
    <property type="component" value="Unassembled WGS sequence"/>
</dbReference>
<evidence type="ECO:0000313" key="2">
    <source>
        <dbReference type="EMBL" id="OIJ12837.1"/>
    </source>
</evidence>
<protein>
    <submittedName>
        <fullName evidence="2">Modulator protein</fullName>
    </submittedName>
</protein>
<evidence type="ECO:0000259" key="1">
    <source>
        <dbReference type="Pfam" id="PF08486"/>
    </source>
</evidence>
<comment type="caution">
    <text evidence="2">The sequence shown here is derived from an EMBL/GenBank/DDBJ whole genome shotgun (WGS) entry which is preliminary data.</text>
</comment>